<evidence type="ECO:0000256" key="1">
    <source>
        <dbReference type="ARBA" id="ARBA00007484"/>
    </source>
</evidence>
<evidence type="ECO:0000256" key="7">
    <source>
        <dbReference type="RuleBase" id="RU003991"/>
    </source>
</evidence>
<dbReference type="InterPro" id="IPR039418">
    <property type="entry name" value="LexA-like"/>
</dbReference>
<dbReference type="HOGENOM" id="CLU_066192_0_4_3"/>
<dbReference type="GO" id="GO:0003677">
    <property type="term" value="F:DNA binding"/>
    <property type="evidence" value="ECO:0007669"/>
    <property type="project" value="InterPro"/>
</dbReference>
<evidence type="ECO:0000259" key="8">
    <source>
        <dbReference type="Pfam" id="PF00717"/>
    </source>
</evidence>
<dbReference type="GO" id="GO:0006355">
    <property type="term" value="P:regulation of DNA-templated transcription"/>
    <property type="evidence" value="ECO:0007669"/>
    <property type="project" value="InterPro"/>
</dbReference>
<dbReference type="Gene3D" id="2.10.109.10">
    <property type="entry name" value="Umud Fragment, subunit A"/>
    <property type="match status" value="1"/>
</dbReference>
<reference evidence="9 10" key="1">
    <citation type="journal article" date="2007" name="PLoS Genet.">
        <title>Patterns and implications of gene gain and loss in the evolution of Prochlorococcus.</title>
        <authorList>
            <person name="Kettler G.C."/>
            <person name="Martiny A.C."/>
            <person name="Huang K."/>
            <person name="Zucker J."/>
            <person name="Coleman M.L."/>
            <person name="Rodrigue S."/>
            <person name="Chen F."/>
            <person name="Lapidus A."/>
            <person name="Ferriera S."/>
            <person name="Johnson J."/>
            <person name="Steglich C."/>
            <person name="Church G.M."/>
            <person name="Richardson P."/>
            <person name="Chisholm S.W."/>
        </authorList>
    </citation>
    <scope>NUCLEOTIDE SEQUENCE [LARGE SCALE GENOMIC DNA]</scope>
    <source>
        <strain evidence="9 10">MIT 9515</strain>
    </source>
</reference>
<evidence type="ECO:0000256" key="5">
    <source>
        <dbReference type="ARBA" id="ARBA00023204"/>
    </source>
</evidence>
<gene>
    <name evidence="9" type="primary">umuD</name>
    <name evidence="9" type="ordered locus">P9515_10191</name>
</gene>
<dbReference type="PANTHER" id="PTHR33516:SF2">
    <property type="entry name" value="LEXA REPRESSOR-RELATED"/>
    <property type="match status" value="1"/>
</dbReference>
<keyword evidence="3 7" id="KW-0378">Hydrolase</keyword>
<dbReference type="GO" id="GO:0016787">
    <property type="term" value="F:hydrolase activity"/>
    <property type="evidence" value="ECO:0007669"/>
    <property type="project" value="UniProtKB-KW"/>
</dbReference>
<dbReference type="PRINTS" id="PR00726">
    <property type="entry name" value="LEXASERPTASE"/>
</dbReference>
<dbReference type="NCBIfam" id="NF007621">
    <property type="entry name" value="PRK10276.1"/>
    <property type="match status" value="1"/>
</dbReference>
<name>A2BWR5_PROM5</name>
<evidence type="ECO:0000313" key="9">
    <source>
        <dbReference type="EMBL" id="ABM72226.1"/>
    </source>
</evidence>
<evidence type="ECO:0000313" key="10">
    <source>
        <dbReference type="Proteomes" id="UP000001589"/>
    </source>
</evidence>
<dbReference type="STRING" id="167542.P9515_10191"/>
<dbReference type="PANTHER" id="PTHR33516">
    <property type="entry name" value="LEXA REPRESSOR"/>
    <property type="match status" value="1"/>
</dbReference>
<dbReference type="KEGG" id="pmc:P9515_10191"/>
<accession>A2BWR5</accession>
<dbReference type="InterPro" id="IPR006197">
    <property type="entry name" value="Peptidase_S24_LexA"/>
</dbReference>
<dbReference type="EMBL" id="CP000552">
    <property type="protein sequence ID" value="ABM72226.1"/>
    <property type="molecule type" value="Genomic_DNA"/>
</dbReference>
<dbReference type="Pfam" id="PF00717">
    <property type="entry name" value="Peptidase_S24"/>
    <property type="match status" value="1"/>
</dbReference>
<evidence type="ECO:0000256" key="4">
    <source>
        <dbReference type="ARBA" id="ARBA00022813"/>
    </source>
</evidence>
<dbReference type="AlphaFoldDB" id="A2BWR5"/>
<feature type="domain" description="Peptidase S24/S26A/S26B/S26C" evidence="8">
    <location>
        <begin position="19"/>
        <end position="136"/>
    </location>
</feature>
<dbReference type="InterPro" id="IPR050077">
    <property type="entry name" value="LexA_repressor"/>
</dbReference>
<dbReference type="Proteomes" id="UP000001589">
    <property type="component" value="Chromosome"/>
</dbReference>
<evidence type="ECO:0000256" key="2">
    <source>
        <dbReference type="ARBA" id="ARBA00022763"/>
    </source>
</evidence>
<organism evidence="9 10">
    <name type="scientific">Prochlorococcus marinus (strain MIT 9515)</name>
    <dbReference type="NCBI Taxonomy" id="167542"/>
    <lineage>
        <taxon>Bacteria</taxon>
        <taxon>Bacillati</taxon>
        <taxon>Cyanobacteriota</taxon>
        <taxon>Cyanophyceae</taxon>
        <taxon>Synechococcales</taxon>
        <taxon>Prochlorococcaceae</taxon>
        <taxon>Prochlorococcus</taxon>
    </lineage>
</organism>
<keyword evidence="4 7" id="KW-0068">Autocatalytic cleavage</keyword>
<dbReference type="InterPro" id="IPR015927">
    <property type="entry name" value="Peptidase_S24_S26A/B/C"/>
</dbReference>
<dbReference type="eggNOG" id="COG1974">
    <property type="taxonomic scope" value="Bacteria"/>
</dbReference>
<proteinExistence type="inferred from homology"/>
<dbReference type="GO" id="GO:0009432">
    <property type="term" value="P:SOS response"/>
    <property type="evidence" value="ECO:0007669"/>
    <property type="project" value="UniProtKB-KW"/>
</dbReference>
<sequence length="143" mass="16375">MYYIKMHSSDLTFKKVKIPLLSDSVSAGFPSPADDYTEENIDLNEHLISNPFSTFFLRVKGDSMINSGIKDKDLIIVDKSLTAKPGNIIIAMIDGEFTIKRLSIRNNELYLKAENHNYPDFSFRNHVDIQIWGVVIYSIHSYL</sequence>
<dbReference type="MEROPS" id="S24.003"/>
<protein>
    <submittedName>
        <fullName evidence="9">Putative SOS mutagenesis protein UmuD</fullName>
    </submittedName>
</protein>
<keyword evidence="5" id="KW-0234">DNA repair</keyword>
<dbReference type="GO" id="GO:0006281">
    <property type="term" value="P:DNA repair"/>
    <property type="evidence" value="ECO:0007669"/>
    <property type="project" value="UniProtKB-KW"/>
</dbReference>
<evidence type="ECO:0000256" key="3">
    <source>
        <dbReference type="ARBA" id="ARBA00022801"/>
    </source>
</evidence>
<comment type="similarity">
    <text evidence="1 7">Belongs to the peptidase S24 family.</text>
</comment>
<dbReference type="InterPro" id="IPR036286">
    <property type="entry name" value="LexA/Signal_pep-like_sf"/>
</dbReference>
<dbReference type="CDD" id="cd06529">
    <property type="entry name" value="S24_LexA-like"/>
    <property type="match status" value="1"/>
</dbReference>
<keyword evidence="2" id="KW-0227">DNA damage</keyword>
<keyword evidence="6" id="KW-0742">SOS response</keyword>
<dbReference type="SUPFAM" id="SSF51306">
    <property type="entry name" value="LexA/Signal peptidase"/>
    <property type="match status" value="1"/>
</dbReference>
<evidence type="ECO:0000256" key="6">
    <source>
        <dbReference type="ARBA" id="ARBA00023236"/>
    </source>
</evidence>